<accession>A0A9D4H8Z4</accession>
<organism evidence="1 2">
    <name type="scientific">Dreissena polymorpha</name>
    <name type="common">Zebra mussel</name>
    <name type="synonym">Mytilus polymorpha</name>
    <dbReference type="NCBI Taxonomy" id="45954"/>
    <lineage>
        <taxon>Eukaryota</taxon>
        <taxon>Metazoa</taxon>
        <taxon>Spiralia</taxon>
        <taxon>Lophotrochozoa</taxon>
        <taxon>Mollusca</taxon>
        <taxon>Bivalvia</taxon>
        <taxon>Autobranchia</taxon>
        <taxon>Heteroconchia</taxon>
        <taxon>Euheterodonta</taxon>
        <taxon>Imparidentia</taxon>
        <taxon>Neoheterodontei</taxon>
        <taxon>Myida</taxon>
        <taxon>Dreissenoidea</taxon>
        <taxon>Dreissenidae</taxon>
        <taxon>Dreissena</taxon>
    </lineage>
</organism>
<evidence type="ECO:0000313" key="1">
    <source>
        <dbReference type="EMBL" id="KAH3829109.1"/>
    </source>
</evidence>
<proteinExistence type="predicted"/>
<dbReference type="Proteomes" id="UP000828390">
    <property type="component" value="Unassembled WGS sequence"/>
</dbReference>
<reference evidence="1" key="1">
    <citation type="journal article" date="2019" name="bioRxiv">
        <title>The Genome of the Zebra Mussel, Dreissena polymorpha: A Resource for Invasive Species Research.</title>
        <authorList>
            <person name="McCartney M.A."/>
            <person name="Auch B."/>
            <person name="Kono T."/>
            <person name="Mallez S."/>
            <person name="Zhang Y."/>
            <person name="Obille A."/>
            <person name="Becker A."/>
            <person name="Abrahante J.E."/>
            <person name="Garbe J."/>
            <person name="Badalamenti J.P."/>
            <person name="Herman A."/>
            <person name="Mangelson H."/>
            <person name="Liachko I."/>
            <person name="Sullivan S."/>
            <person name="Sone E.D."/>
            <person name="Koren S."/>
            <person name="Silverstein K.A.T."/>
            <person name="Beckman K.B."/>
            <person name="Gohl D.M."/>
        </authorList>
    </citation>
    <scope>NUCLEOTIDE SEQUENCE</scope>
    <source>
        <strain evidence="1">Duluth1</strain>
        <tissue evidence="1">Whole animal</tissue>
    </source>
</reference>
<comment type="caution">
    <text evidence="1">The sequence shown here is derived from an EMBL/GenBank/DDBJ whole genome shotgun (WGS) entry which is preliminary data.</text>
</comment>
<reference evidence="1" key="2">
    <citation type="submission" date="2020-11" db="EMBL/GenBank/DDBJ databases">
        <authorList>
            <person name="McCartney M.A."/>
            <person name="Auch B."/>
            <person name="Kono T."/>
            <person name="Mallez S."/>
            <person name="Becker A."/>
            <person name="Gohl D.M."/>
            <person name="Silverstein K.A.T."/>
            <person name="Koren S."/>
            <person name="Bechman K.B."/>
            <person name="Herman A."/>
            <person name="Abrahante J.E."/>
            <person name="Garbe J."/>
        </authorList>
    </citation>
    <scope>NUCLEOTIDE SEQUENCE</scope>
    <source>
        <strain evidence="1">Duluth1</strain>
        <tissue evidence="1">Whole animal</tissue>
    </source>
</reference>
<name>A0A9D4H8Z4_DREPO</name>
<gene>
    <name evidence="1" type="ORF">DPMN_131097</name>
</gene>
<protein>
    <submittedName>
        <fullName evidence="1">Uncharacterized protein</fullName>
    </submittedName>
</protein>
<evidence type="ECO:0000313" key="2">
    <source>
        <dbReference type="Proteomes" id="UP000828390"/>
    </source>
</evidence>
<dbReference type="EMBL" id="JAIWYP010000005">
    <property type="protein sequence ID" value="KAH3829109.1"/>
    <property type="molecule type" value="Genomic_DNA"/>
</dbReference>
<keyword evidence="2" id="KW-1185">Reference proteome</keyword>
<sequence>MPRRQKKWKAGDGEAAASKNRVIQSMFRPSQYLTHTTLSLLLLSSPSVNSLLQSEEVLILLLD</sequence>
<dbReference type="AlphaFoldDB" id="A0A9D4H8Z4"/>